<evidence type="ECO:0000313" key="2">
    <source>
        <dbReference type="Proteomes" id="UP000050381"/>
    </source>
</evidence>
<dbReference type="GO" id="GO:0009435">
    <property type="term" value="P:NAD+ biosynthetic process"/>
    <property type="evidence" value="ECO:0007669"/>
    <property type="project" value="UniProtKB-UniPathway"/>
</dbReference>
<dbReference type="AlphaFoldDB" id="A0A0N8R4Z1"/>
<dbReference type="Proteomes" id="UP000050381">
    <property type="component" value="Unassembled WGS sequence"/>
</dbReference>
<organism evidence="1 2">
    <name type="scientific">Pseudomonas syringae pv. castaneae</name>
    <dbReference type="NCBI Taxonomy" id="264450"/>
    <lineage>
        <taxon>Bacteria</taxon>
        <taxon>Pseudomonadati</taxon>
        <taxon>Pseudomonadota</taxon>
        <taxon>Gammaproteobacteria</taxon>
        <taxon>Pseudomonadales</taxon>
        <taxon>Pseudomonadaceae</taxon>
        <taxon>Pseudomonas</taxon>
        <taxon>Pseudomonas syringae</taxon>
    </lineage>
</organism>
<dbReference type="GO" id="GO:0051539">
    <property type="term" value="F:4 iron, 4 sulfur cluster binding"/>
    <property type="evidence" value="ECO:0007669"/>
    <property type="project" value="InterPro"/>
</dbReference>
<dbReference type="SUPFAM" id="SSF142754">
    <property type="entry name" value="NadA-like"/>
    <property type="match status" value="1"/>
</dbReference>
<dbReference type="UniPathway" id="UPA00253">
    <property type="reaction ID" value="UER00327"/>
</dbReference>
<dbReference type="GO" id="GO:0008987">
    <property type="term" value="F:quinolinate synthetase A activity"/>
    <property type="evidence" value="ECO:0007669"/>
    <property type="project" value="InterPro"/>
</dbReference>
<name>A0A0N8R4Z1_PSESX</name>
<sequence>MAMNTLERTLQCLREGSNEIFVDPALTPNAVRPLQRMLDFTQAARLRQAGNA</sequence>
<dbReference type="EMBL" id="LJQD01000343">
    <property type="protein sequence ID" value="KPW93734.1"/>
    <property type="molecule type" value="Genomic_DNA"/>
</dbReference>
<accession>A0A0N8R4Z1</accession>
<comment type="caution">
    <text evidence="1">The sequence shown here is derived from an EMBL/GenBank/DDBJ whole genome shotgun (WGS) entry which is preliminary data.</text>
</comment>
<reference evidence="1 2" key="1">
    <citation type="submission" date="2015-09" db="EMBL/GenBank/DDBJ databases">
        <title>Genome announcement of multiple Pseudomonas syringae strains.</title>
        <authorList>
            <person name="Thakur S."/>
            <person name="Wang P.W."/>
            <person name="Gong Y."/>
            <person name="Weir B.S."/>
            <person name="Guttman D.S."/>
        </authorList>
    </citation>
    <scope>NUCLEOTIDE SEQUENCE [LARGE SCALE GENOMIC DNA]</scope>
    <source>
        <strain evidence="1 2">ICMP9419</strain>
    </source>
</reference>
<proteinExistence type="predicted"/>
<protein>
    <submittedName>
        <fullName evidence="1">Quinolinate synthase A</fullName>
    </submittedName>
</protein>
<gene>
    <name evidence="1" type="ORF">ALO79_04178</name>
</gene>
<evidence type="ECO:0000313" key="1">
    <source>
        <dbReference type="EMBL" id="KPW93734.1"/>
    </source>
</evidence>
<dbReference type="InterPro" id="IPR036094">
    <property type="entry name" value="NadA_sf"/>
</dbReference>
<dbReference type="PATRIC" id="fig|264450.4.peg.4986"/>